<feature type="domain" description="Chromo shadow" evidence="4">
    <location>
        <begin position="334"/>
        <end position="404"/>
    </location>
</feature>
<dbReference type="PANTHER" id="PTHR47240">
    <property type="entry name" value="CHROMO DOMAIN-CONTAINING PROTEIN LHP1"/>
    <property type="match status" value="1"/>
</dbReference>
<evidence type="ECO:0000256" key="3">
    <source>
        <dbReference type="SAM" id="MobiDB-lite"/>
    </source>
</evidence>
<dbReference type="SUPFAM" id="SSF54160">
    <property type="entry name" value="Chromo domain-like"/>
    <property type="match status" value="1"/>
</dbReference>
<dbReference type="InterPro" id="IPR044251">
    <property type="entry name" value="LHP1-like"/>
</dbReference>
<dbReference type="PANTHER" id="PTHR47240:SF2">
    <property type="entry name" value="CHROMO DOMAIN-CONTAINING PROTEIN LHP1"/>
    <property type="match status" value="1"/>
</dbReference>
<dbReference type="Pfam" id="PF00385">
    <property type="entry name" value="Chromo"/>
    <property type="match status" value="1"/>
</dbReference>
<organism evidence="5 6">
    <name type="scientific">Stephania cephalantha</name>
    <dbReference type="NCBI Taxonomy" id="152367"/>
    <lineage>
        <taxon>Eukaryota</taxon>
        <taxon>Viridiplantae</taxon>
        <taxon>Streptophyta</taxon>
        <taxon>Embryophyta</taxon>
        <taxon>Tracheophyta</taxon>
        <taxon>Spermatophyta</taxon>
        <taxon>Magnoliopsida</taxon>
        <taxon>Ranunculales</taxon>
        <taxon>Menispermaceae</taxon>
        <taxon>Menispermoideae</taxon>
        <taxon>Cissampelideae</taxon>
        <taxon>Stephania</taxon>
    </lineage>
</organism>
<accession>A0AAP0I106</accession>
<dbReference type="GO" id="GO:0005634">
    <property type="term" value="C:nucleus"/>
    <property type="evidence" value="ECO:0007669"/>
    <property type="project" value="UniProtKB-SubCell"/>
</dbReference>
<dbReference type="InterPro" id="IPR008251">
    <property type="entry name" value="Chromo_shadow_dom"/>
</dbReference>
<evidence type="ECO:0000313" key="6">
    <source>
        <dbReference type="Proteomes" id="UP001419268"/>
    </source>
</evidence>
<evidence type="ECO:0000313" key="5">
    <source>
        <dbReference type="EMBL" id="KAK9104086.1"/>
    </source>
</evidence>
<dbReference type="GO" id="GO:0031507">
    <property type="term" value="P:heterochromatin formation"/>
    <property type="evidence" value="ECO:0007669"/>
    <property type="project" value="InterPro"/>
</dbReference>
<feature type="compositionally biased region" description="Basic and acidic residues" evidence="3">
    <location>
        <begin position="285"/>
        <end position="295"/>
    </location>
</feature>
<keyword evidence="6" id="KW-1185">Reference proteome</keyword>
<dbReference type="EMBL" id="JBBNAG010000009">
    <property type="protein sequence ID" value="KAK9104086.1"/>
    <property type="molecule type" value="Genomic_DNA"/>
</dbReference>
<feature type="region of interest" description="Disordered" evidence="3">
    <location>
        <begin position="165"/>
        <end position="199"/>
    </location>
</feature>
<dbReference type="Gene3D" id="2.40.50.40">
    <property type="match status" value="1"/>
</dbReference>
<feature type="region of interest" description="Disordered" evidence="3">
    <location>
        <begin position="116"/>
        <end position="137"/>
    </location>
</feature>
<proteinExistence type="predicted"/>
<gene>
    <name evidence="5" type="ORF">Scep_020930</name>
</gene>
<sequence length="405" mass="44866">MKEKTTLPPVITGWRLSEQSERSGNSMMTVMWMMRMRRRRRRRRLEKKMKENDRSLMKASMRLRVSGGSEYARGKSNISSNGRRGWPENANTWEPLENLQSCFDVIESFENRLKSGNHYRKRKRKQGISHVQAKKKQCSTSTSSLPCVKVGSGYGHLLSSSLVSSSISKSPPLEHNGSKGDDHLDEVANCPGNGVLTGRQPENMSVNVLLVDDRDKEADLIRCNGEGALADKLNAGRISTHIPDAVVLDCDGLKEELQKAACLNLAQTSRSTGARKRKSGFVRRFKQESTSHESGDAQNSIARCIIESGDKLGVLGMEDAKSLGDDLGDKKNLVDAVAPSSIAKIIKAIGYSASVSNNIQDVLITFLALRSDGREVVVDSKFLKVNNPLLLISFYEQHLRYNPST</sequence>
<feature type="region of interest" description="Disordered" evidence="3">
    <location>
        <begin position="277"/>
        <end position="296"/>
    </location>
</feature>
<evidence type="ECO:0000256" key="2">
    <source>
        <dbReference type="ARBA" id="ARBA00023242"/>
    </source>
</evidence>
<dbReference type="CDD" id="cd00024">
    <property type="entry name" value="CD_CSD"/>
    <property type="match status" value="1"/>
</dbReference>
<evidence type="ECO:0000256" key="1">
    <source>
        <dbReference type="ARBA" id="ARBA00004123"/>
    </source>
</evidence>
<feature type="region of interest" description="Disordered" evidence="3">
    <location>
        <begin position="67"/>
        <end position="86"/>
    </location>
</feature>
<dbReference type="InterPro" id="IPR023780">
    <property type="entry name" value="Chromo_domain"/>
</dbReference>
<comment type="caution">
    <text evidence="5">The sequence shown here is derived from an EMBL/GenBank/DDBJ whole genome shotgun (WGS) entry which is preliminary data.</text>
</comment>
<comment type="subcellular location">
    <subcellularLocation>
        <location evidence="1">Nucleus</location>
    </subcellularLocation>
</comment>
<dbReference type="InterPro" id="IPR016197">
    <property type="entry name" value="Chromo-like_dom_sf"/>
</dbReference>
<name>A0AAP0I106_9MAGN</name>
<feature type="compositionally biased region" description="Basic and acidic residues" evidence="3">
    <location>
        <begin position="176"/>
        <end position="186"/>
    </location>
</feature>
<dbReference type="Proteomes" id="UP001419268">
    <property type="component" value="Unassembled WGS sequence"/>
</dbReference>
<dbReference type="SMART" id="SM00300">
    <property type="entry name" value="ChSh"/>
    <property type="match status" value="1"/>
</dbReference>
<protein>
    <recommendedName>
        <fullName evidence="4">Chromo shadow domain-containing protein</fullName>
    </recommendedName>
</protein>
<reference evidence="5 6" key="1">
    <citation type="submission" date="2024-01" db="EMBL/GenBank/DDBJ databases">
        <title>Genome assemblies of Stephania.</title>
        <authorList>
            <person name="Yang L."/>
        </authorList>
    </citation>
    <scope>NUCLEOTIDE SEQUENCE [LARGE SCALE GENOMIC DNA]</scope>
    <source>
        <strain evidence="5">JXDWG</strain>
        <tissue evidence="5">Leaf</tissue>
    </source>
</reference>
<dbReference type="AlphaFoldDB" id="A0AAP0I106"/>
<keyword evidence="2" id="KW-0539">Nucleus</keyword>
<evidence type="ECO:0000259" key="4">
    <source>
        <dbReference type="SMART" id="SM00300"/>
    </source>
</evidence>